<reference evidence="2" key="1">
    <citation type="submission" date="2016-10" db="EMBL/GenBank/DDBJ databases">
        <authorList>
            <person name="Varghese N."/>
            <person name="Submissions S."/>
        </authorList>
    </citation>
    <scope>NUCLEOTIDE SEQUENCE [LARGE SCALE GENOMIC DNA]</scope>
    <source>
        <strain evidence="2">DSM 27839</strain>
    </source>
</reference>
<evidence type="ECO:0000313" key="2">
    <source>
        <dbReference type="Proteomes" id="UP000183400"/>
    </source>
</evidence>
<dbReference type="OrthoDB" id="6401933at2"/>
<accession>A0A1H2YDP5</accession>
<dbReference type="EMBL" id="FNNP01000002">
    <property type="protein sequence ID" value="SDX03287.1"/>
    <property type="molecule type" value="Genomic_DNA"/>
</dbReference>
<dbReference type="RefSeq" id="WP_074736760.1">
    <property type="nucleotide sequence ID" value="NZ_FNNP01000002.1"/>
</dbReference>
<dbReference type="Proteomes" id="UP000183400">
    <property type="component" value="Unassembled WGS sequence"/>
</dbReference>
<gene>
    <name evidence="1" type="ORF">SAMN05444358_102247</name>
</gene>
<protein>
    <submittedName>
        <fullName evidence="1">Uncharacterized protein</fullName>
    </submittedName>
</protein>
<evidence type="ECO:0000313" key="1">
    <source>
        <dbReference type="EMBL" id="SDX03287.1"/>
    </source>
</evidence>
<name>A0A1H2YDP5_9RHOB</name>
<dbReference type="STRING" id="985054.SAMN05444358_102247"/>
<keyword evidence="2" id="KW-1185">Reference proteome</keyword>
<organism evidence="1 2">
    <name type="scientific">Ruegeria halocynthiae</name>
    <dbReference type="NCBI Taxonomy" id="985054"/>
    <lineage>
        <taxon>Bacteria</taxon>
        <taxon>Pseudomonadati</taxon>
        <taxon>Pseudomonadota</taxon>
        <taxon>Alphaproteobacteria</taxon>
        <taxon>Rhodobacterales</taxon>
        <taxon>Roseobacteraceae</taxon>
        <taxon>Ruegeria</taxon>
    </lineage>
</organism>
<proteinExistence type="predicted"/>
<dbReference type="AlphaFoldDB" id="A0A1H2YDP5"/>
<sequence length="200" mass="23175">MGNMGELHGRLHGGLWHTTRPDRLMSIVEAQAILVEPDIHDRDRSNTANGPKNYPISRTIGGISLFDFDGFHPESYEKQFPVSSWQFFVPYVRSWQGAVWLEIERDVVREQLLSPEALLQKWKKEGLHGHNILPGLEAAHIGDLPILTIRSAFLTWDGGREIREFCIRDFDHEFYNERLREWQEAVGKQLTRGLSFRRLG</sequence>